<dbReference type="Gene3D" id="3.30.565.10">
    <property type="entry name" value="Histidine kinase-like ATPase, C-terminal domain"/>
    <property type="match status" value="1"/>
</dbReference>
<dbReference type="PANTHER" id="PTHR34220:SF7">
    <property type="entry name" value="SENSOR HISTIDINE KINASE YPDA"/>
    <property type="match status" value="1"/>
</dbReference>
<dbReference type="Proteomes" id="UP001524473">
    <property type="component" value="Unassembled WGS sequence"/>
</dbReference>
<evidence type="ECO:0000259" key="2">
    <source>
        <dbReference type="SMART" id="SM00387"/>
    </source>
</evidence>
<keyword evidence="1" id="KW-0472">Membrane</keyword>
<name>A0ABT1S3C2_9FIRM</name>
<evidence type="ECO:0000313" key="3">
    <source>
        <dbReference type="EMBL" id="MCQ4841295.1"/>
    </source>
</evidence>
<keyword evidence="3" id="KW-0808">Transferase</keyword>
<dbReference type="InterPro" id="IPR010559">
    <property type="entry name" value="Sig_transdc_His_kin_internal"/>
</dbReference>
<dbReference type="EMBL" id="JANFZH010000043">
    <property type="protein sequence ID" value="MCQ4841295.1"/>
    <property type="molecule type" value="Genomic_DNA"/>
</dbReference>
<reference evidence="3 4" key="1">
    <citation type="submission" date="2022-06" db="EMBL/GenBank/DDBJ databases">
        <title>Isolation of gut microbiota from human fecal samples.</title>
        <authorList>
            <person name="Pamer E.G."/>
            <person name="Barat B."/>
            <person name="Waligurski E."/>
            <person name="Medina S."/>
            <person name="Paddock L."/>
            <person name="Mostad J."/>
        </authorList>
    </citation>
    <scope>NUCLEOTIDE SEQUENCE [LARGE SCALE GENOMIC DNA]</scope>
    <source>
        <strain evidence="3 4">DFI.9.73</strain>
    </source>
</reference>
<dbReference type="Pfam" id="PF06580">
    <property type="entry name" value="His_kinase"/>
    <property type="match status" value="1"/>
</dbReference>
<dbReference type="GO" id="GO:0016301">
    <property type="term" value="F:kinase activity"/>
    <property type="evidence" value="ECO:0007669"/>
    <property type="project" value="UniProtKB-KW"/>
</dbReference>
<sequence length="590" mass="68236">MSLRKKLTLSMLMIAVIPVMVLGGFYYQYFSGVLLSNVQQRELQNNSQIIYSVDNFFNSIFTISDSLLMNEELMDILQKSYEEQSSPIEGYRDKAQVDKLLYKDGYYLDGRIETIAIFPRNNSMFYYCTKEDINPSYDIHAEEWYEKIASKEGAKVLVGVHQNRLVYAFSDAARPYCVTVGRSIYSPYDSQLLGTMLININVHDLQTCWPAFKEDSQERFYLLDDENNVVFSNLTEEIGGKFFQDGLEDGISSCRIDGKLYDTIVSGSKSLGWKSVKMIPRSQLDQEIAVVPYMTLLLMLILTVLAVLVSIFISKISTRPLQELYVKLQSFEAEKSGIPLPENQVEIKGLSRSYQHMINEINALTIKNYETQIQLRRAELMALQSQINPHFIYNTLNSIKWMAGMQGSKRMVTALDSLIKLMQFSSKNSREVIRIQDEIDLIRDYINLINLKYFDRIFVDVHVEPGLENYETLKFLLQPIVENSIYHGFSSMIRQCTVQINITRKEDRILYEVIDNGKGMSKEKIRQALEEDHPLNFHSFNKIGLYNVNKRIQYIFGEEYGIQIDSEPGKYTRVIVEIPARIYKEEMANA</sequence>
<dbReference type="PANTHER" id="PTHR34220">
    <property type="entry name" value="SENSOR HISTIDINE KINASE YPDA"/>
    <property type="match status" value="1"/>
</dbReference>
<keyword evidence="1" id="KW-0812">Transmembrane</keyword>
<gene>
    <name evidence="3" type="ORF">NE695_15375</name>
</gene>
<dbReference type="Gene3D" id="6.10.340.10">
    <property type="match status" value="1"/>
</dbReference>
<feature type="transmembrane region" description="Helical" evidence="1">
    <location>
        <begin position="290"/>
        <end position="313"/>
    </location>
</feature>
<keyword evidence="3" id="KW-0418">Kinase</keyword>
<feature type="transmembrane region" description="Helical" evidence="1">
    <location>
        <begin position="7"/>
        <end position="27"/>
    </location>
</feature>
<comment type="caution">
    <text evidence="3">The sequence shown here is derived from an EMBL/GenBank/DDBJ whole genome shotgun (WGS) entry which is preliminary data.</text>
</comment>
<organism evidence="3 4">
    <name type="scientific">Neglectibacter timonensis</name>
    <dbReference type="NCBI Taxonomy" id="1776382"/>
    <lineage>
        <taxon>Bacteria</taxon>
        <taxon>Bacillati</taxon>
        <taxon>Bacillota</taxon>
        <taxon>Clostridia</taxon>
        <taxon>Eubacteriales</taxon>
        <taxon>Oscillospiraceae</taxon>
        <taxon>Neglectibacter</taxon>
    </lineage>
</organism>
<dbReference type="InterPro" id="IPR036890">
    <property type="entry name" value="HATPase_C_sf"/>
</dbReference>
<evidence type="ECO:0000256" key="1">
    <source>
        <dbReference type="SAM" id="Phobius"/>
    </source>
</evidence>
<dbReference type="SMART" id="SM00387">
    <property type="entry name" value="HATPase_c"/>
    <property type="match status" value="1"/>
</dbReference>
<dbReference type="InterPro" id="IPR050640">
    <property type="entry name" value="Bact_2-comp_sensor_kinase"/>
</dbReference>
<dbReference type="SUPFAM" id="SSF55874">
    <property type="entry name" value="ATPase domain of HSP90 chaperone/DNA topoisomerase II/histidine kinase"/>
    <property type="match status" value="1"/>
</dbReference>
<dbReference type="Pfam" id="PF02518">
    <property type="entry name" value="HATPase_c"/>
    <property type="match status" value="1"/>
</dbReference>
<accession>A0ABT1S3C2</accession>
<evidence type="ECO:0000313" key="4">
    <source>
        <dbReference type="Proteomes" id="UP001524473"/>
    </source>
</evidence>
<keyword evidence="1" id="KW-1133">Transmembrane helix</keyword>
<feature type="domain" description="Histidine kinase/HSP90-like ATPase" evidence="2">
    <location>
        <begin position="472"/>
        <end position="582"/>
    </location>
</feature>
<protein>
    <submittedName>
        <fullName evidence="3">Sensor histidine kinase</fullName>
    </submittedName>
</protein>
<proteinExistence type="predicted"/>
<dbReference type="RefSeq" id="WP_256192297.1">
    <property type="nucleotide sequence ID" value="NZ_JANFZG010000045.1"/>
</dbReference>
<dbReference type="InterPro" id="IPR003594">
    <property type="entry name" value="HATPase_dom"/>
</dbReference>
<keyword evidence="4" id="KW-1185">Reference proteome</keyword>